<gene>
    <name evidence="1" type="ORF">GOP47_0006343</name>
</gene>
<dbReference type="AlphaFoldDB" id="A0A9D4V476"/>
<protein>
    <submittedName>
        <fullName evidence="1">Uncharacterized protein</fullName>
    </submittedName>
</protein>
<evidence type="ECO:0000313" key="2">
    <source>
        <dbReference type="Proteomes" id="UP000886520"/>
    </source>
</evidence>
<reference evidence="1" key="1">
    <citation type="submission" date="2021-01" db="EMBL/GenBank/DDBJ databases">
        <title>Adiantum capillus-veneris genome.</title>
        <authorList>
            <person name="Fang Y."/>
            <person name="Liao Q."/>
        </authorList>
    </citation>
    <scope>NUCLEOTIDE SEQUENCE</scope>
    <source>
        <strain evidence="1">H3</strain>
        <tissue evidence="1">Leaf</tissue>
    </source>
</reference>
<proteinExistence type="predicted"/>
<name>A0A9D4V476_ADICA</name>
<evidence type="ECO:0000313" key="1">
    <source>
        <dbReference type="EMBL" id="KAI5078672.1"/>
    </source>
</evidence>
<dbReference type="Proteomes" id="UP000886520">
    <property type="component" value="Chromosome 6"/>
</dbReference>
<sequence length="69" mass="7355">MALGIKFQWFHTCTEPAPSPQKAPVPSLPMAAELGLPRQQSTVHSMHCVLCCAHGQVSCSSSFSSLEVA</sequence>
<comment type="caution">
    <text evidence="1">The sequence shown here is derived from an EMBL/GenBank/DDBJ whole genome shotgun (WGS) entry which is preliminary data.</text>
</comment>
<organism evidence="1 2">
    <name type="scientific">Adiantum capillus-veneris</name>
    <name type="common">Maidenhair fern</name>
    <dbReference type="NCBI Taxonomy" id="13818"/>
    <lineage>
        <taxon>Eukaryota</taxon>
        <taxon>Viridiplantae</taxon>
        <taxon>Streptophyta</taxon>
        <taxon>Embryophyta</taxon>
        <taxon>Tracheophyta</taxon>
        <taxon>Polypodiopsida</taxon>
        <taxon>Polypodiidae</taxon>
        <taxon>Polypodiales</taxon>
        <taxon>Pteridineae</taxon>
        <taxon>Pteridaceae</taxon>
        <taxon>Vittarioideae</taxon>
        <taxon>Adiantum</taxon>
    </lineage>
</organism>
<keyword evidence="2" id="KW-1185">Reference proteome</keyword>
<dbReference type="EMBL" id="JABFUD020000006">
    <property type="protein sequence ID" value="KAI5078672.1"/>
    <property type="molecule type" value="Genomic_DNA"/>
</dbReference>
<accession>A0A9D4V476</accession>